<dbReference type="RefSeq" id="XP_040718005.1">
    <property type="nucleotide sequence ID" value="XM_040855499.1"/>
</dbReference>
<feature type="domain" description="Major facilitator superfamily (MFS) profile" evidence="7">
    <location>
        <begin position="54"/>
        <end position="515"/>
    </location>
</feature>
<dbReference type="PANTHER" id="PTHR42718:SF11">
    <property type="entry name" value="MAJOR FACILITATOR SUPERFAMILY (MFS) PROFILE DOMAIN-CONTAINING PROTEIN"/>
    <property type="match status" value="1"/>
</dbReference>
<feature type="transmembrane region" description="Helical" evidence="6">
    <location>
        <begin position="119"/>
        <end position="137"/>
    </location>
</feature>
<feature type="transmembrane region" description="Helical" evidence="6">
    <location>
        <begin position="179"/>
        <end position="203"/>
    </location>
</feature>
<comment type="caution">
    <text evidence="8">The sequence shown here is derived from an EMBL/GenBank/DDBJ whole genome shotgun (WGS) entry which is preliminary data.</text>
</comment>
<evidence type="ECO:0000256" key="2">
    <source>
        <dbReference type="ARBA" id="ARBA00022692"/>
    </source>
</evidence>
<feature type="transmembrane region" description="Helical" evidence="6">
    <location>
        <begin position="209"/>
        <end position="230"/>
    </location>
</feature>
<dbReference type="AlphaFoldDB" id="A0A1Y2E752"/>
<evidence type="ECO:0000256" key="4">
    <source>
        <dbReference type="ARBA" id="ARBA00023136"/>
    </source>
</evidence>
<gene>
    <name evidence="8" type="ORF">BCR38DRAFT_336969</name>
</gene>
<comment type="subcellular location">
    <subcellularLocation>
        <location evidence="1">Membrane</location>
        <topology evidence="1">Multi-pass membrane protein</topology>
    </subcellularLocation>
</comment>
<dbReference type="OrthoDB" id="5086884at2759"/>
<dbReference type="Gene3D" id="1.20.1720.10">
    <property type="entry name" value="Multidrug resistance protein D"/>
    <property type="match status" value="1"/>
</dbReference>
<dbReference type="SUPFAM" id="SSF103473">
    <property type="entry name" value="MFS general substrate transporter"/>
    <property type="match status" value="1"/>
</dbReference>
<evidence type="ECO:0000256" key="3">
    <source>
        <dbReference type="ARBA" id="ARBA00022989"/>
    </source>
</evidence>
<evidence type="ECO:0000256" key="1">
    <source>
        <dbReference type="ARBA" id="ARBA00004141"/>
    </source>
</evidence>
<feature type="transmembrane region" description="Helical" evidence="6">
    <location>
        <begin position="350"/>
        <end position="371"/>
    </location>
</feature>
<feature type="region of interest" description="Disordered" evidence="5">
    <location>
        <begin position="1"/>
        <end position="25"/>
    </location>
</feature>
<protein>
    <submittedName>
        <fullName evidence="8">Major facilitator superfamily domain-containing protein</fullName>
    </submittedName>
</protein>
<keyword evidence="4 6" id="KW-0472">Membrane</keyword>
<keyword evidence="3 6" id="KW-1133">Transmembrane helix</keyword>
<dbReference type="Proteomes" id="UP000193689">
    <property type="component" value="Unassembled WGS sequence"/>
</dbReference>
<reference evidence="8 9" key="1">
    <citation type="submission" date="2016-07" db="EMBL/GenBank/DDBJ databases">
        <title>Pervasive Adenine N6-methylation of Active Genes in Fungi.</title>
        <authorList>
            <consortium name="DOE Joint Genome Institute"/>
            <person name="Mondo S.J."/>
            <person name="Dannebaum R.O."/>
            <person name="Kuo R.C."/>
            <person name="Labutti K."/>
            <person name="Haridas S."/>
            <person name="Kuo A."/>
            <person name="Salamov A."/>
            <person name="Ahrendt S.R."/>
            <person name="Lipzen A."/>
            <person name="Sullivan W."/>
            <person name="Andreopoulos W.B."/>
            <person name="Clum A."/>
            <person name="Lindquist E."/>
            <person name="Daum C."/>
            <person name="Ramamoorthy G.K."/>
            <person name="Gryganskyi A."/>
            <person name="Culley D."/>
            <person name="Magnuson J.K."/>
            <person name="James T.Y."/>
            <person name="O'Malley M.A."/>
            <person name="Stajich J.E."/>
            <person name="Spatafora J.W."/>
            <person name="Visel A."/>
            <person name="Grigoriev I.V."/>
        </authorList>
    </citation>
    <scope>NUCLEOTIDE SEQUENCE [LARGE SCALE GENOMIC DNA]</scope>
    <source>
        <strain evidence="8 9">CBS 129021</strain>
    </source>
</reference>
<name>A0A1Y2E752_9PEZI</name>
<evidence type="ECO:0000313" key="8">
    <source>
        <dbReference type="EMBL" id="ORY67381.1"/>
    </source>
</evidence>
<feature type="transmembrane region" description="Helical" evidence="6">
    <location>
        <begin position="378"/>
        <end position="397"/>
    </location>
</feature>
<dbReference type="GeneID" id="63771711"/>
<feature type="transmembrane region" description="Helical" evidence="6">
    <location>
        <begin position="274"/>
        <end position="295"/>
    </location>
</feature>
<dbReference type="GO" id="GO:0022857">
    <property type="term" value="F:transmembrane transporter activity"/>
    <property type="evidence" value="ECO:0007669"/>
    <property type="project" value="InterPro"/>
</dbReference>
<feature type="transmembrane region" description="Helical" evidence="6">
    <location>
        <begin position="450"/>
        <end position="468"/>
    </location>
</feature>
<dbReference type="EMBL" id="MCFJ01000004">
    <property type="protein sequence ID" value="ORY67381.1"/>
    <property type="molecule type" value="Genomic_DNA"/>
</dbReference>
<organism evidence="8 9">
    <name type="scientific">Pseudomassariella vexata</name>
    <dbReference type="NCBI Taxonomy" id="1141098"/>
    <lineage>
        <taxon>Eukaryota</taxon>
        <taxon>Fungi</taxon>
        <taxon>Dikarya</taxon>
        <taxon>Ascomycota</taxon>
        <taxon>Pezizomycotina</taxon>
        <taxon>Sordariomycetes</taxon>
        <taxon>Xylariomycetidae</taxon>
        <taxon>Amphisphaeriales</taxon>
        <taxon>Pseudomassariaceae</taxon>
        <taxon>Pseudomassariella</taxon>
    </lineage>
</organism>
<feature type="transmembrane region" description="Helical" evidence="6">
    <location>
        <begin position="242"/>
        <end position="262"/>
    </location>
</feature>
<dbReference type="PANTHER" id="PTHR42718">
    <property type="entry name" value="MAJOR FACILITATOR SUPERFAMILY MULTIDRUG TRANSPORTER MFSC"/>
    <property type="match status" value="1"/>
</dbReference>
<keyword evidence="9" id="KW-1185">Reference proteome</keyword>
<evidence type="ECO:0000256" key="6">
    <source>
        <dbReference type="SAM" id="Phobius"/>
    </source>
</evidence>
<feature type="transmembrane region" description="Helical" evidence="6">
    <location>
        <begin position="417"/>
        <end position="438"/>
    </location>
</feature>
<keyword evidence="2 6" id="KW-0812">Transmembrane</keyword>
<evidence type="ECO:0000259" key="7">
    <source>
        <dbReference type="PROSITE" id="PS50850"/>
    </source>
</evidence>
<dbReference type="Pfam" id="PF07690">
    <property type="entry name" value="MFS_1"/>
    <property type="match status" value="1"/>
</dbReference>
<proteinExistence type="predicted"/>
<dbReference type="InterPro" id="IPR005829">
    <property type="entry name" value="Sugar_transporter_CS"/>
</dbReference>
<feature type="transmembrane region" description="Helical" evidence="6">
    <location>
        <begin position="48"/>
        <end position="75"/>
    </location>
</feature>
<evidence type="ECO:0000313" key="9">
    <source>
        <dbReference type="Proteomes" id="UP000193689"/>
    </source>
</evidence>
<dbReference type="GO" id="GO:0016020">
    <property type="term" value="C:membrane"/>
    <property type="evidence" value="ECO:0007669"/>
    <property type="project" value="UniProtKB-SubCell"/>
</dbReference>
<feature type="transmembrane region" description="Helical" evidence="6">
    <location>
        <begin position="143"/>
        <end position="167"/>
    </location>
</feature>
<dbReference type="InterPro" id="IPR011701">
    <property type="entry name" value="MFS"/>
</dbReference>
<feature type="transmembrane region" description="Helical" evidence="6">
    <location>
        <begin position="95"/>
        <end position="112"/>
    </location>
</feature>
<accession>A0A1Y2E752</accession>
<dbReference type="InParanoid" id="A0A1Y2E752"/>
<feature type="transmembrane region" description="Helical" evidence="6">
    <location>
        <begin position="316"/>
        <end position="338"/>
    </location>
</feature>
<dbReference type="InterPro" id="IPR020846">
    <property type="entry name" value="MFS_dom"/>
</dbReference>
<dbReference type="PROSITE" id="PS50850">
    <property type="entry name" value="MFS"/>
    <property type="match status" value="1"/>
</dbReference>
<feature type="transmembrane region" description="Helical" evidence="6">
    <location>
        <begin position="488"/>
        <end position="510"/>
    </location>
</feature>
<evidence type="ECO:0000256" key="5">
    <source>
        <dbReference type="SAM" id="MobiDB-lite"/>
    </source>
</evidence>
<sequence>MAQPIAASEGIFDVDSGPQASSNEYPGILDKAEIERLGRQRPALLKSAWAECGFVFSVVASMMISEFFIGGFFIISPALAESLQIPTALRTWPAAVPNLTTAALLLPCARLCDRYGGRLVFLMGHIWLLIWSIIAGFSQNPTMLIVCRALQGIGSGIFLPAGMALLGQAYRPGPRKNSVFSLYGAFAVIGFYCGIFMGALASQLLDWKWYFWIGAILCLIVTVVGFLTIPRKLGLGNKTAQIDWWGVCTIVPGLVLVVFALTDGGHAPDGWRTPYIYISFILGGIFLCAAVYVQGWVSADPLLPADAFRPKYMKRLVASLFCSYGVFGLYLFYASYYIETVLHTSPFQTAAWFAPLAVGGMILALTGGFVLHLIPGRILLIISGLGYILSVLLFAVMPEQSASGEPSTSFLYWSHVFPAMICGTIGMDISFNVTNVFITTALPARLQATAGALTNCLVYLGIAFWLGVGDLAVATSQDLHGELGLREQYQIGFWTGVGLAALSLCLVATVKMGQAAAEMTADERARAEQEAK</sequence>
<dbReference type="PROSITE" id="PS00217">
    <property type="entry name" value="SUGAR_TRANSPORT_2"/>
    <property type="match status" value="1"/>
</dbReference>
<dbReference type="InterPro" id="IPR036259">
    <property type="entry name" value="MFS_trans_sf"/>
</dbReference>
<dbReference type="Gene3D" id="1.20.1250.20">
    <property type="entry name" value="MFS general substrate transporter like domains"/>
    <property type="match status" value="1"/>
</dbReference>